<sequence length="423" mass="49233">MGKDMYNDEYALIIQKQGDLQELYDRLSRENVVDKKVLNSMFLNTTMNREDYRTLMELAYKKYNDAEFNEKLIYGIKETKTGKIFARRYKVNNNMKQCYLMQRFLDLSTYNTVRVDRETFYVVDPIEIQLNKPFYEFTADDVKKFCLELSKLNMSPKTIDGRISTLSNAWNTTVYSLLNYSDYVLNTNNNWTIRNSVSTTATNLRQYITYETLMNDIMQSGMSLQETIVVLLVFIGCRLPSPNKSSKEQQRENEISFIKASDLQGNELRITNGLSPRTIKLNDEEAAWIRKAINTRPDKTSPYLVQPVNHRRNRNTPLGRWAIWNRMANVSKKMYGVTGVLTYINIHASGMCDYMLKLMNERNLDINSHTHDLMGVAAETLVHFDEMSEEEAQEGLEKHSGGKYLKIGRLVAQVRQYKLSIVK</sequence>
<evidence type="ECO:0000313" key="1">
    <source>
        <dbReference type="EMBL" id="AJT51576.1"/>
    </source>
</evidence>
<reference evidence="1 2" key="1">
    <citation type="journal article" date="2012" name="J. Bacteriol.">
        <title>Genome sequence of Lactobacillus mucosae LM1, isolated from piglet feces.</title>
        <authorList>
            <person name="Lee J.H."/>
            <person name="Valeriano V.D."/>
            <person name="Shin Y.R."/>
            <person name="Chae J.P."/>
            <person name="Kim G.B."/>
            <person name="Ham J.S."/>
            <person name="Chun J."/>
            <person name="Kang D.K."/>
        </authorList>
    </citation>
    <scope>NUCLEOTIDE SEQUENCE [LARGE SCALE GENOMIC DNA]</scope>
    <source>
        <strain evidence="1 2">LM1</strain>
        <plasmid evidence="1">pLM1</plasmid>
    </source>
</reference>
<proteinExistence type="predicted"/>
<protein>
    <submittedName>
        <fullName evidence="1">Uncharacterized protein</fullName>
    </submittedName>
</protein>
<dbReference type="KEGG" id="lmu:LBLM1_11130"/>
<geneLocation type="plasmid" evidence="1 2">
    <name>pLM1</name>
</geneLocation>
<gene>
    <name evidence="1" type="ORF">LBLM1_11130</name>
</gene>
<organism evidence="1 2">
    <name type="scientific">Limosilactobacillus mucosae LM1</name>
    <dbReference type="NCBI Taxonomy" id="1130798"/>
    <lineage>
        <taxon>Bacteria</taxon>
        <taxon>Bacillati</taxon>
        <taxon>Bacillota</taxon>
        <taxon>Bacilli</taxon>
        <taxon>Lactobacillales</taxon>
        <taxon>Lactobacillaceae</taxon>
        <taxon>Limosilactobacillus</taxon>
    </lineage>
</organism>
<name>A0A0D4CNX4_LIMMU</name>
<dbReference type="AlphaFoldDB" id="A0A0D4CNX4"/>
<dbReference type="RefSeq" id="WP_039946377.1">
    <property type="nucleotide sequence ID" value="NZ_CP011014.1"/>
</dbReference>
<keyword evidence="1" id="KW-0614">Plasmid</keyword>
<dbReference type="EMBL" id="CP011014">
    <property type="protein sequence ID" value="AJT51576.1"/>
    <property type="molecule type" value="Genomic_DNA"/>
</dbReference>
<keyword evidence="2" id="KW-1185">Reference proteome</keyword>
<accession>A0A0D4CNX4</accession>
<dbReference type="Proteomes" id="UP000003645">
    <property type="component" value="Plasmid pLM1"/>
</dbReference>
<dbReference type="HOGENOM" id="CLU_648584_0_0_9"/>
<evidence type="ECO:0000313" key="2">
    <source>
        <dbReference type="Proteomes" id="UP000003645"/>
    </source>
</evidence>